<organism evidence="1 2">
    <name type="scientific">Limnohabitans curvus</name>
    <dbReference type="NCBI Taxonomy" id="323423"/>
    <lineage>
        <taxon>Bacteria</taxon>
        <taxon>Pseudomonadati</taxon>
        <taxon>Pseudomonadota</taxon>
        <taxon>Betaproteobacteria</taxon>
        <taxon>Burkholderiales</taxon>
        <taxon>Comamonadaceae</taxon>
        <taxon>Limnohabitans</taxon>
    </lineage>
</organism>
<dbReference type="EMBL" id="NESP01000001">
    <property type="protein sequence ID" value="PUE58446.1"/>
    <property type="molecule type" value="Genomic_DNA"/>
</dbReference>
<proteinExistence type="predicted"/>
<keyword evidence="2" id="KW-1185">Reference proteome</keyword>
<dbReference type="AlphaFoldDB" id="A0A315EKM1"/>
<sequence length="103" mass="10978">MDVIGVSISDLIDVYSGVPVRIGGLPLSACFMPGNENLTSAALTSLGLQPAAIQALARRSAIIQSNLHLVTNDTQMLSCIARHFPAVGYLDEPHETQDLQPCF</sequence>
<accession>A0A315EKM1</accession>
<gene>
    <name evidence="1" type="ORF">B9Z44_01835</name>
</gene>
<comment type="caution">
    <text evidence="1">The sequence shown here is derived from an EMBL/GenBank/DDBJ whole genome shotgun (WGS) entry which is preliminary data.</text>
</comment>
<dbReference type="RefSeq" id="WP_108359947.1">
    <property type="nucleotide sequence ID" value="NZ_NESP01000001.1"/>
</dbReference>
<evidence type="ECO:0000313" key="2">
    <source>
        <dbReference type="Proteomes" id="UP000251341"/>
    </source>
</evidence>
<protein>
    <submittedName>
        <fullName evidence="1">Uncharacterized protein</fullName>
    </submittedName>
</protein>
<evidence type="ECO:0000313" key="1">
    <source>
        <dbReference type="EMBL" id="PUE58446.1"/>
    </source>
</evidence>
<name>A0A315EKM1_9BURK</name>
<dbReference type="Proteomes" id="UP000251341">
    <property type="component" value="Unassembled WGS sequence"/>
</dbReference>
<reference evidence="1 2" key="1">
    <citation type="submission" date="2017-04" db="EMBL/GenBank/DDBJ databases">
        <title>Unexpected and diverse lifestyles within the genus Limnohabitans.</title>
        <authorList>
            <person name="Kasalicky V."/>
            <person name="Mehrshad M."/>
            <person name="Andrei S.-A."/>
            <person name="Salcher M."/>
            <person name="Kratochvilova H."/>
            <person name="Simek K."/>
            <person name="Ghai R."/>
        </authorList>
    </citation>
    <scope>NUCLEOTIDE SEQUENCE [LARGE SCALE GENOMIC DNA]</scope>
    <source>
        <strain evidence="1 2">MWH-C5</strain>
    </source>
</reference>